<protein>
    <recommendedName>
        <fullName evidence="3">Fungal N-terminal domain-containing protein</fullName>
    </recommendedName>
</protein>
<accession>A0A9P6HVG7</accession>
<proteinExistence type="predicted"/>
<reference evidence="1" key="2">
    <citation type="submission" date="2020-11" db="EMBL/GenBank/DDBJ databases">
        <title>Whole genome sequencing of Colletotrichum sp.</title>
        <authorList>
            <person name="Li H."/>
        </authorList>
    </citation>
    <scope>NUCLEOTIDE SEQUENCE</scope>
    <source>
        <strain evidence="1">CkLH20</strain>
    </source>
</reference>
<reference evidence="1" key="1">
    <citation type="submission" date="2020-03" db="EMBL/GenBank/DDBJ databases">
        <authorList>
            <person name="He L."/>
        </authorList>
    </citation>
    <scope>NUCLEOTIDE SEQUENCE</scope>
    <source>
        <strain evidence="1">CkLH20</strain>
    </source>
</reference>
<evidence type="ECO:0008006" key="3">
    <source>
        <dbReference type="Google" id="ProtNLM"/>
    </source>
</evidence>
<dbReference type="RefSeq" id="XP_038739037.1">
    <property type="nucleotide sequence ID" value="XM_038895680.1"/>
</dbReference>
<organism evidence="1 2">
    <name type="scientific">Colletotrichum karsti</name>
    <dbReference type="NCBI Taxonomy" id="1095194"/>
    <lineage>
        <taxon>Eukaryota</taxon>
        <taxon>Fungi</taxon>
        <taxon>Dikarya</taxon>
        <taxon>Ascomycota</taxon>
        <taxon>Pezizomycotina</taxon>
        <taxon>Sordariomycetes</taxon>
        <taxon>Hypocreomycetidae</taxon>
        <taxon>Glomerellales</taxon>
        <taxon>Glomerellaceae</taxon>
        <taxon>Colletotrichum</taxon>
        <taxon>Colletotrichum boninense species complex</taxon>
    </lineage>
</organism>
<gene>
    <name evidence="1" type="ORF">CkaCkLH20_12969</name>
</gene>
<dbReference type="GeneID" id="62168754"/>
<comment type="caution">
    <text evidence="1">The sequence shown here is derived from an EMBL/GenBank/DDBJ whole genome shotgun (WGS) entry which is preliminary data.</text>
</comment>
<dbReference type="EMBL" id="JAATWM020000068">
    <property type="protein sequence ID" value="KAF9869576.1"/>
    <property type="molecule type" value="Genomic_DNA"/>
</dbReference>
<name>A0A9P6HVG7_9PEZI</name>
<dbReference type="AlphaFoldDB" id="A0A9P6HVG7"/>
<evidence type="ECO:0000313" key="2">
    <source>
        <dbReference type="Proteomes" id="UP000781932"/>
    </source>
</evidence>
<dbReference type="OrthoDB" id="61900at2759"/>
<sequence length="143" mass="16181">MDPGTILALSQIVIGLSIKIYDFFKTVHDAPKDILDYLLALEQTRVVFEDTQDYLRRHISSSFHIHDGLKLSIVQRTLEDCKLEFALQLSFIESLDPSTSSSFFKKAVRKTKFVLSEEKIEAFTQKLQRAQGLLSIAIATTTG</sequence>
<dbReference type="Proteomes" id="UP000781932">
    <property type="component" value="Unassembled WGS sequence"/>
</dbReference>
<evidence type="ECO:0000313" key="1">
    <source>
        <dbReference type="EMBL" id="KAF9869576.1"/>
    </source>
</evidence>
<keyword evidence="2" id="KW-1185">Reference proteome</keyword>